<evidence type="ECO:0008006" key="11">
    <source>
        <dbReference type="Google" id="ProtNLM"/>
    </source>
</evidence>
<dbReference type="RefSeq" id="WP_129191578.1">
    <property type="nucleotide sequence ID" value="NZ_CP035491.1"/>
</dbReference>
<evidence type="ECO:0000313" key="9">
    <source>
        <dbReference type="EMBL" id="QAY74030.1"/>
    </source>
</evidence>
<proteinExistence type="predicted"/>
<gene>
    <name evidence="9" type="ORF">ET445_12455</name>
</gene>
<dbReference type="EMBL" id="CP035491">
    <property type="protein sequence ID" value="QAY74030.1"/>
    <property type="molecule type" value="Genomic_DNA"/>
</dbReference>
<dbReference type="GO" id="GO:0009103">
    <property type="term" value="P:lipopolysaccharide biosynthetic process"/>
    <property type="evidence" value="ECO:0007669"/>
    <property type="project" value="UniProtKB-ARBA"/>
</dbReference>
<dbReference type="GO" id="GO:0016763">
    <property type="term" value="F:pentosyltransferase activity"/>
    <property type="evidence" value="ECO:0007669"/>
    <property type="project" value="TreeGrafter"/>
</dbReference>
<dbReference type="PANTHER" id="PTHR33908">
    <property type="entry name" value="MANNOSYLTRANSFERASE YKCB-RELATED"/>
    <property type="match status" value="1"/>
</dbReference>
<accession>A0A4P6FCK3</accession>
<reference evidence="9 10" key="1">
    <citation type="submission" date="2019-01" db="EMBL/GenBank/DDBJ databases">
        <title>Genome sequencing of strain FW100M-8.</title>
        <authorList>
            <person name="Heo J."/>
            <person name="Kim S.-J."/>
            <person name="Kim J.-S."/>
            <person name="Hong S.-B."/>
            <person name="Kwon S.-W."/>
        </authorList>
    </citation>
    <scope>NUCLEOTIDE SEQUENCE [LARGE SCALE GENOMIC DNA]</scope>
    <source>
        <strain evidence="9 10">FW100M-8</strain>
    </source>
</reference>
<keyword evidence="6 8" id="KW-1133">Transmembrane helix</keyword>
<feature type="transmembrane region" description="Helical" evidence="8">
    <location>
        <begin position="146"/>
        <end position="174"/>
    </location>
</feature>
<evidence type="ECO:0000256" key="5">
    <source>
        <dbReference type="ARBA" id="ARBA00022692"/>
    </source>
</evidence>
<name>A0A4P6FCK3_9MICO</name>
<feature type="transmembrane region" description="Helical" evidence="8">
    <location>
        <begin position="327"/>
        <end position="345"/>
    </location>
</feature>
<feature type="transmembrane region" description="Helical" evidence="8">
    <location>
        <begin position="91"/>
        <end position="112"/>
    </location>
</feature>
<keyword evidence="3" id="KW-0328">Glycosyltransferase</keyword>
<feature type="transmembrane region" description="Helical" evidence="8">
    <location>
        <begin position="302"/>
        <end position="321"/>
    </location>
</feature>
<keyword evidence="4" id="KW-0808">Transferase</keyword>
<evidence type="ECO:0000256" key="6">
    <source>
        <dbReference type="ARBA" id="ARBA00022989"/>
    </source>
</evidence>
<evidence type="ECO:0000256" key="4">
    <source>
        <dbReference type="ARBA" id="ARBA00022679"/>
    </source>
</evidence>
<feature type="transmembrane region" description="Helical" evidence="8">
    <location>
        <begin position="180"/>
        <end position="198"/>
    </location>
</feature>
<keyword evidence="2" id="KW-1003">Cell membrane</keyword>
<dbReference type="OrthoDB" id="5485682at2"/>
<feature type="transmembrane region" description="Helical" evidence="8">
    <location>
        <begin position="357"/>
        <end position="375"/>
    </location>
</feature>
<organism evidence="9 10">
    <name type="scientific">Agromyces protaetiae</name>
    <dbReference type="NCBI Taxonomy" id="2509455"/>
    <lineage>
        <taxon>Bacteria</taxon>
        <taxon>Bacillati</taxon>
        <taxon>Actinomycetota</taxon>
        <taxon>Actinomycetes</taxon>
        <taxon>Micrococcales</taxon>
        <taxon>Microbacteriaceae</taxon>
        <taxon>Agromyces</taxon>
    </lineage>
</organism>
<feature type="transmembrane region" description="Helical" evidence="8">
    <location>
        <begin position="63"/>
        <end position="84"/>
    </location>
</feature>
<feature type="transmembrane region" description="Helical" evidence="8">
    <location>
        <begin position="271"/>
        <end position="290"/>
    </location>
</feature>
<dbReference type="PANTHER" id="PTHR33908:SF11">
    <property type="entry name" value="MEMBRANE PROTEIN"/>
    <property type="match status" value="1"/>
</dbReference>
<keyword evidence="5 8" id="KW-0812">Transmembrane</keyword>
<dbReference type="KEGG" id="agf:ET445_12455"/>
<protein>
    <recommendedName>
        <fullName evidence="11">Glycosyltransferase RgtA/B/C/D-like domain-containing protein</fullName>
    </recommendedName>
</protein>
<comment type="subcellular location">
    <subcellularLocation>
        <location evidence="1">Cell membrane</location>
        <topology evidence="1">Multi-pass membrane protein</topology>
    </subcellularLocation>
</comment>
<evidence type="ECO:0000256" key="2">
    <source>
        <dbReference type="ARBA" id="ARBA00022475"/>
    </source>
</evidence>
<keyword evidence="7 8" id="KW-0472">Membrane</keyword>
<evidence type="ECO:0000313" key="10">
    <source>
        <dbReference type="Proteomes" id="UP000291259"/>
    </source>
</evidence>
<evidence type="ECO:0000256" key="8">
    <source>
        <dbReference type="SAM" id="Phobius"/>
    </source>
</evidence>
<dbReference type="AlphaFoldDB" id="A0A4P6FCK3"/>
<sequence>MRAAWLRSPVTVIATMGLLAFVVRAHTWLQPGSLLTEREYDDGVMFAASIATLLGKTPYGDFVYLHPPGSFVVLMPFAALAGPLTDAQSLAIARVAFALIGVANTVLVGVLLRPVGRLAILAGAGAYAVWSNVVRSEETVLLEPILNLLLLIALVCLARRRLGLVFVAGAVLGIALTVKYWAVVDIVVVGAMIAILWGWRGLWRYLMSGVIAVLAVMLPFFVQAPQAMWAQTVLAQLGRPRSVSGAGPSVWGRHVSPIAGQHILDFLVPGLVWAGLFAVVVLAVAIALLRRPLRSWRRPSRWPDSAWWTILLLAHFAALLLTGKAFYYHYAAWIIAPLTLCLGALTIGIRRARARRVAAVVVGAAVVAVGVGDLIRPTLPSGSPTELAQAASGFECTWGTPSQLILADRLTAAVTAGCAIDIDPFGVALTQFREGAGKTDAPQWNQLWLDHAWEQITAADAVILPADADASFFTAEQAGELEDGRSVVYEDDRVVVWGRP</sequence>
<evidence type="ECO:0000256" key="7">
    <source>
        <dbReference type="ARBA" id="ARBA00023136"/>
    </source>
</evidence>
<dbReference type="GO" id="GO:0005886">
    <property type="term" value="C:plasma membrane"/>
    <property type="evidence" value="ECO:0007669"/>
    <property type="project" value="UniProtKB-SubCell"/>
</dbReference>
<dbReference type="Proteomes" id="UP000291259">
    <property type="component" value="Chromosome"/>
</dbReference>
<feature type="transmembrane region" description="Helical" evidence="8">
    <location>
        <begin position="205"/>
        <end position="222"/>
    </location>
</feature>
<dbReference type="InterPro" id="IPR050297">
    <property type="entry name" value="LipidA_mod_glycosyltrf_83"/>
</dbReference>
<evidence type="ECO:0000256" key="1">
    <source>
        <dbReference type="ARBA" id="ARBA00004651"/>
    </source>
</evidence>
<keyword evidence="10" id="KW-1185">Reference proteome</keyword>
<evidence type="ECO:0000256" key="3">
    <source>
        <dbReference type="ARBA" id="ARBA00022676"/>
    </source>
</evidence>